<comment type="caution">
    <text evidence="2">The sequence shown here is derived from an EMBL/GenBank/DDBJ whole genome shotgun (WGS) entry which is preliminary data.</text>
</comment>
<evidence type="ECO:0000313" key="2">
    <source>
        <dbReference type="EMBL" id="GIX62574.1"/>
    </source>
</evidence>
<feature type="compositionally biased region" description="Basic and acidic residues" evidence="1">
    <location>
        <begin position="14"/>
        <end position="24"/>
    </location>
</feature>
<name>A0AAV4LRF5_BABCB</name>
<dbReference type="GeneID" id="94194055"/>
<accession>A0AAV4LRF5</accession>
<dbReference type="AlphaFoldDB" id="A0AAV4LRF5"/>
<sequence>MATQQKHLPLAPRGDADGREGQRERRLRRQRGAAVPHQQDGEQPQGHLQPDGRAGGGPGAGERAHHTVDDAASLQVLQEAVRRADWARQLPLLRLRAHRLRGRPVRRVENRVHRRALVALRQAHAAANLVCGALHRVYTDGDAHAPDQAGEPLPQGEPHLRRRRKPSAEGRGKTDSVSIKVVGKTGRRPNGG</sequence>
<dbReference type="RefSeq" id="XP_067714643.1">
    <property type="nucleotide sequence ID" value="XM_067858542.1"/>
</dbReference>
<protein>
    <submittedName>
        <fullName evidence="2">Transcriptional repressor CTCFL isoform X2</fullName>
    </submittedName>
</protein>
<reference evidence="2 3" key="1">
    <citation type="submission" date="2021-06" db="EMBL/GenBank/DDBJ databases">
        <title>Genome sequence of Babesia caballi.</title>
        <authorList>
            <person name="Yamagishi J."/>
            <person name="Kidaka T."/>
            <person name="Ochi A."/>
        </authorList>
    </citation>
    <scope>NUCLEOTIDE SEQUENCE [LARGE SCALE GENOMIC DNA]</scope>
    <source>
        <strain evidence="2">USDA-D6B2</strain>
    </source>
</reference>
<evidence type="ECO:0000256" key="1">
    <source>
        <dbReference type="SAM" id="MobiDB-lite"/>
    </source>
</evidence>
<keyword evidence="3" id="KW-1185">Reference proteome</keyword>
<gene>
    <name evidence="2" type="ORF">BcabD6B2_20090</name>
</gene>
<evidence type="ECO:0000313" key="3">
    <source>
        <dbReference type="Proteomes" id="UP001497744"/>
    </source>
</evidence>
<organism evidence="2 3">
    <name type="scientific">Babesia caballi</name>
    <dbReference type="NCBI Taxonomy" id="5871"/>
    <lineage>
        <taxon>Eukaryota</taxon>
        <taxon>Sar</taxon>
        <taxon>Alveolata</taxon>
        <taxon>Apicomplexa</taxon>
        <taxon>Aconoidasida</taxon>
        <taxon>Piroplasmida</taxon>
        <taxon>Babesiidae</taxon>
        <taxon>Babesia</taxon>
    </lineage>
</organism>
<feature type="region of interest" description="Disordered" evidence="1">
    <location>
        <begin position="142"/>
        <end position="192"/>
    </location>
</feature>
<feature type="region of interest" description="Disordered" evidence="1">
    <location>
        <begin position="1"/>
        <end position="64"/>
    </location>
</feature>
<dbReference type="Proteomes" id="UP001497744">
    <property type="component" value="Unassembled WGS sequence"/>
</dbReference>
<dbReference type="EMBL" id="BPLF01000002">
    <property type="protein sequence ID" value="GIX62574.1"/>
    <property type="molecule type" value="Genomic_DNA"/>
</dbReference>
<proteinExistence type="predicted"/>